<organism evidence="1 2">
    <name type="scientific">Meloidogyne javanica</name>
    <name type="common">Root-knot nematode worm</name>
    <dbReference type="NCBI Taxonomy" id="6303"/>
    <lineage>
        <taxon>Eukaryota</taxon>
        <taxon>Metazoa</taxon>
        <taxon>Ecdysozoa</taxon>
        <taxon>Nematoda</taxon>
        <taxon>Chromadorea</taxon>
        <taxon>Rhabditida</taxon>
        <taxon>Tylenchina</taxon>
        <taxon>Tylenchomorpha</taxon>
        <taxon>Tylenchoidea</taxon>
        <taxon>Meloidogynidae</taxon>
        <taxon>Meloidogyninae</taxon>
        <taxon>Meloidogyne</taxon>
        <taxon>Meloidogyne incognita group</taxon>
    </lineage>
</organism>
<proteinExistence type="predicted"/>
<protein>
    <submittedName>
        <fullName evidence="2">Uncharacterized protein</fullName>
    </submittedName>
</protein>
<sequence>MNGEQFGSALELLKSSATSVAGHNDYFWEVPEEWSLQDADM</sequence>
<reference evidence="2" key="1">
    <citation type="submission" date="2022-11" db="UniProtKB">
        <authorList>
            <consortium name="WormBaseParasite"/>
        </authorList>
    </citation>
    <scope>IDENTIFICATION</scope>
</reference>
<keyword evidence="1" id="KW-1185">Reference proteome</keyword>
<dbReference type="AlphaFoldDB" id="A0A915M5K3"/>
<accession>A0A915M5K3</accession>
<dbReference type="Proteomes" id="UP000887561">
    <property type="component" value="Unplaced"/>
</dbReference>
<evidence type="ECO:0000313" key="2">
    <source>
        <dbReference type="WBParaSite" id="scaffold31362_cov212.g20859"/>
    </source>
</evidence>
<evidence type="ECO:0000313" key="1">
    <source>
        <dbReference type="Proteomes" id="UP000887561"/>
    </source>
</evidence>
<dbReference type="WBParaSite" id="scaffold31362_cov212.g20859">
    <property type="protein sequence ID" value="scaffold31362_cov212.g20859"/>
    <property type="gene ID" value="scaffold31362_cov212.g20859"/>
</dbReference>
<name>A0A915M5K3_MELJA</name>